<dbReference type="Proteomes" id="UP001218218">
    <property type="component" value="Unassembled WGS sequence"/>
</dbReference>
<sequence length="222" mass="24272">MSLKEVHWKLSVEEYAARDSPESWTSPLPSPETSPVLVPTPVPTPTPPPPPQLTRDLPLPATLEMHPSLTPANALQLDLSFPSEAFRCNPQLTRTLLATPACTPPRTTVQIRHSTRDDAQDAVTVGDVLTAIQTELRQYDGGAPPEAEPYIRRRIATVNGYSAHRSTEARAATVAAENQGGGRIVDRLLGNTMFAGLTPQLGQQDHCWQLKLEIPERYAYPG</sequence>
<accession>A0AAD7AM04</accession>
<proteinExistence type="predicted"/>
<evidence type="ECO:0000259" key="2">
    <source>
        <dbReference type="Pfam" id="PF20415"/>
    </source>
</evidence>
<evidence type="ECO:0000256" key="1">
    <source>
        <dbReference type="SAM" id="MobiDB-lite"/>
    </source>
</evidence>
<gene>
    <name evidence="3" type="ORF">DFH08DRAFT_930834</name>
</gene>
<reference evidence="3" key="1">
    <citation type="submission" date="2023-03" db="EMBL/GenBank/DDBJ databases">
        <title>Massive genome expansion in bonnet fungi (Mycena s.s.) driven by repeated elements and novel gene families across ecological guilds.</title>
        <authorList>
            <consortium name="Lawrence Berkeley National Laboratory"/>
            <person name="Harder C.B."/>
            <person name="Miyauchi S."/>
            <person name="Viragh M."/>
            <person name="Kuo A."/>
            <person name="Thoen E."/>
            <person name="Andreopoulos B."/>
            <person name="Lu D."/>
            <person name="Skrede I."/>
            <person name="Drula E."/>
            <person name="Henrissat B."/>
            <person name="Morin E."/>
            <person name="Kohler A."/>
            <person name="Barry K."/>
            <person name="LaButti K."/>
            <person name="Morin E."/>
            <person name="Salamov A."/>
            <person name="Lipzen A."/>
            <person name="Mereny Z."/>
            <person name="Hegedus B."/>
            <person name="Baldrian P."/>
            <person name="Stursova M."/>
            <person name="Weitz H."/>
            <person name="Taylor A."/>
            <person name="Grigoriev I.V."/>
            <person name="Nagy L.G."/>
            <person name="Martin F."/>
            <person name="Kauserud H."/>
        </authorList>
    </citation>
    <scope>NUCLEOTIDE SEQUENCE</scope>
    <source>
        <strain evidence="3">CBHHK002</strain>
    </source>
</reference>
<feature type="compositionally biased region" description="Pro residues" evidence="1">
    <location>
        <begin position="28"/>
        <end position="52"/>
    </location>
</feature>
<comment type="caution">
    <text evidence="3">The sequence shown here is derived from an EMBL/GenBank/DDBJ whole genome shotgun (WGS) entry which is preliminary data.</text>
</comment>
<dbReference type="InterPro" id="IPR046522">
    <property type="entry name" value="DUF6699"/>
</dbReference>
<evidence type="ECO:0000313" key="4">
    <source>
        <dbReference type="Proteomes" id="UP001218218"/>
    </source>
</evidence>
<evidence type="ECO:0000313" key="3">
    <source>
        <dbReference type="EMBL" id="KAJ7362527.1"/>
    </source>
</evidence>
<keyword evidence="4" id="KW-1185">Reference proteome</keyword>
<dbReference type="EMBL" id="JARIHO010000004">
    <property type="protein sequence ID" value="KAJ7362527.1"/>
    <property type="molecule type" value="Genomic_DNA"/>
</dbReference>
<dbReference type="AlphaFoldDB" id="A0AAD7AM04"/>
<dbReference type="Pfam" id="PF20415">
    <property type="entry name" value="DUF6699"/>
    <property type="match status" value="1"/>
</dbReference>
<feature type="region of interest" description="Disordered" evidence="1">
    <location>
        <begin position="15"/>
        <end position="53"/>
    </location>
</feature>
<name>A0AAD7AM04_9AGAR</name>
<protein>
    <recommendedName>
        <fullName evidence="2">DUF6699 domain-containing protein</fullName>
    </recommendedName>
</protein>
<organism evidence="3 4">
    <name type="scientific">Mycena albidolilacea</name>
    <dbReference type="NCBI Taxonomy" id="1033008"/>
    <lineage>
        <taxon>Eukaryota</taxon>
        <taxon>Fungi</taxon>
        <taxon>Dikarya</taxon>
        <taxon>Basidiomycota</taxon>
        <taxon>Agaricomycotina</taxon>
        <taxon>Agaricomycetes</taxon>
        <taxon>Agaricomycetidae</taxon>
        <taxon>Agaricales</taxon>
        <taxon>Marasmiineae</taxon>
        <taxon>Mycenaceae</taxon>
        <taxon>Mycena</taxon>
    </lineage>
</organism>
<feature type="domain" description="DUF6699" evidence="2">
    <location>
        <begin position="76"/>
        <end position="199"/>
    </location>
</feature>